<dbReference type="EMBL" id="JBHRSK010000004">
    <property type="protein sequence ID" value="MFC2968282.1"/>
    <property type="molecule type" value="Genomic_DNA"/>
</dbReference>
<evidence type="ECO:0000313" key="7">
    <source>
        <dbReference type="Proteomes" id="UP001595443"/>
    </source>
</evidence>
<organism evidence="6 7">
    <name type="scientific">Acidimangrovimonas pyrenivorans</name>
    <dbReference type="NCBI Taxonomy" id="2030798"/>
    <lineage>
        <taxon>Bacteria</taxon>
        <taxon>Pseudomonadati</taxon>
        <taxon>Pseudomonadota</taxon>
        <taxon>Alphaproteobacteria</taxon>
        <taxon>Rhodobacterales</taxon>
        <taxon>Paracoccaceae</taxon>
        <taxon>Acidimangrovimonas</taxon>
    </lineage>
</organism>
<accession>A0ABV7AGG4</accession>
<comment type="caution">
    <text evidence="6">The sequence shown here is derived from an EMBL/GenBank/DDBJ whole genome shotgun (WGS) entry which is preliminary data.</text>
</comment>
<dbReference type="Proteomes" id="UP001595443">
    <property type="component" value="Unassembled WGS sequence"/>
</dbReference>
<dbReference type="PANTHER" id="PTHR30576">
    <property type="entry name" value="COLANIC BIOSYNTHESIS UDP-GLUCOSE LIPID CARRIER TRANSFERASE"/>
    <property type="match status" value="1"/>
</dbReference>
<evidence type="ECO:0000256" key="2">
    <source>
        <dbReference type="ARBA" id="ARBA00023169"/>
    </source>
</evidence>
<keyword evidence="4" id="KW-0812">Transmembrane</keyword>
<protein>
    <submittedName>
        <fullName evidence="6">Sugar transferase</fullName>
    </submittedName>
</protein>
<evidence type="ECO:0000256" key="4">
    <source>
        <dbReference type="SAM" id="Phobius"/>
    </source>
</evidence>
<sequence length="272" mass="29965">MVPGFSNEFQDRNSSVGFAINFAMRRPDQNLGGQTPVRPTPGVRNSATETEGHSPAGPFSAGADQPVCAPDGLCWAIKQAAERCLAGLLILFFAPVLVVIALAIVAESGRPVFFVQPRFGRNGTPISILKFRTMRQELSDISGANQTADEDPRITCVGQLLRRTSLDELPQLWNVLTGQMALIGPRAHPCGMRVQGTLCEDLDPQYHLRHVVRPGITGWAQVSGSRGAVKTPEMLHHRVALDLEYIRDWSLWRDLKIALRTVQVVLSRRQAR</sequence>
<gene>
    <name evidence="6" type="ORF">ACFOES_09265</name>
</gene>
<dbReference type="Pfam" id="PF02397">
    <property type="entry name" value="Bac_transf"/>
    <property type="match status" value="1"/>
</dbReference>
<reference evidence="7" key="1">
    <citation type="journal article" date="2019" name="Int. J. Syst. Evol. Microbiol.">
        <title>The Global Catalogue of Microorganisms (GCM) 10K type strain sequencing project: providing services to taxonomists for standard genome sequencing and annotation.</title>
        <authorList>
            <consortium name="The Broad Institute Genomics Platform"/>
            <consortium name="The Broad Institute Genome Sequencing Center for Infectious Disease"/>
            <person name="Wu L."/>
            <person name="Ma J."/>
        </authorList>
    </citation>
    <scope>NUCLEOTIDE SEQUENCE [LARGE SCALE GENOMIC DNA]</scope>
    <source>
        <strain evidence="7">KCTC 62192</strain>
    </source>
</reference>
<feature type="transmembrane region" description="Helical" evidence="4">
    <location>
        <begin position="85"/>
        <end position="106"/>
    </location>
</feature>
<evidence type="ECO:0000259" key="5">
    <source>
        <dbReference type="Pfam" id="PF02397"/>
    </source>
</evidence>
<evidence type="ECO:0000256" key="1">
    <source>
        <dbReference type="ARBA" id="ARBA00006464"/>
    </source>
</evidence>
<evidence type="ECO:0000256" key="3">
    <source>
        <dbReference type="SAM" id="MobiDB-lite"/>
    </source>
</evidence>
<evidence type="ECO:0000313" key="6">
    <source>
        <dbReference type="EMBL" id="MFC2968282.1"/>
    </source>
</evidence>
<keyword evidence="6" id="KW-0808">Transferase</keyword>
<keyword evidence="2" id="KW-0270">Exopolysaccharide synthesis</keyword>
<comment type="similarity">
    <text evidence="1">Belongs to the bacterial sugar transferase family.</text>
</comment>
<keyword evidence="4" id="KW-0472">Membrane</keyword>
<dbReference type="GO" id="GO:0016740">
    <property type="term" value="F:transferase activity"/>
    <property type="evidence" value="ECO:0007669"/>
    <property type="project" value="UniProtKB-KW"/>
</dbReference>
<keyword evidence="7" id="KW-1185">Reference proteome</keyword>
<proteinExistence type="inferred from homology"/>
<feature type="domain" description="Bacterial sugar transferase" evidence="5">
    <location>
        <begin position="78"/>
        <end position="266"/>
    </location>
</feature>
<dbReference type="InterPro" id="IPR003362">
    <property type="entry name" value="Bact_transf"/>
</dbReference>
<dbReference type="RefSeq" id="WP_377832951.1">
    <property type="nucleotide sequence ID" value="NZ_JBHRSK010000004.1"/>
</dbReference>
<name>A0ABV7AGG4_9RHOB</name>
<feature type="region of interest" description="Disordered" evidence="3">
    <location>
        <begin position="27"/>
        <end position="61"/>
    </location>
</feature>
<keyword evidence="4" id="KW-1133">Transmembrane helix</keyword>
<dbReference type="PANTHER" id="PTHR30576:SF0">
    <property type="entry name" value="UNDECAPRENYL-PHOSPHATE N-ACETYLGALACTOSAMINYL 1-PHOSPHATE TRANSFERASE-RELATED"/>
    <property type="match status" value="1"/>
</dbReference>